<feature type="transmembrane region" description="Helical" evidence="6">
    <location>
        <begin position="87"/>
        <end position="109"/>
    </location>
</feature>
<organism evidence="8 9">
    <name type="scientific">Dendrobium thyrsiflorum</name>
    <name type="common">Pinecone-like raceme dendrobium</name>
    <name type="synonym">Orchid</name>
    <dbReference type="NCBI Taxonomy" id="117978"/>
    <lineage>
        <taxon>Eukaryota</taxon>
        <taxon>Viridiplantae</taxon>
        <taxon>Streptophyta</taxon>
        <taxon>Embryophyta</taxon>
        <taxon>Tracheophyta</taxon>
        <taxon>Spermatophyta</taxon>
        <taxon>Magnoliopsida</taxon>
        <taxon>Liliopsida</taxon>
        <taxon>Asparagales</taxon>
        <taxon>Orchidaceae</taxon>
        <taxon>Epidendroideae</taxon>
        <taxon>Malaxideae</taxon>
        <taxon>Dendrobiinae</taxon>
        <taxon>Dendrobium</taxon>
    </lineage>
</organism>
<dbReference type="EMBL" id="JANQDX010000016">
    <property type="protein sequence ID" value="KAL0910019.1"/>
    <property type="molecule type" value="Genomic_DNA"/>
</dbReference>
<feature type="transmembrane region" description="Helical" evidence="6">
    <location>
        <begin position="289"/>
        <end position="307"/>
    </location>
</feature>
<dbReference type="Pfam" id="PF01490">
    <property type="entry name" value="Aa_trans"/>
    <property type="match status" value="1"/>
</dbReference>
<evidence type="ECO:0000256" key="4">
    <source>
        <dbReference type="ARBA" id="ARBA00022989"/>
    </source>
</evidence>
<dbReference type="Proteomes" id="UP001552299">
    <property type="component" value="Unassembled WGS sequence"/>
</dbReference>
<gene>
    <name evidence="8" type="ORF">M5K25_020943</name>
</gene>
<keyword evidence="3" id="KW-0813">Transport</keyword>
<feature type="transmembrane region" description="Helical" evidence="6">
    <location>
        <begin position="363"/>
        <end position="385"/>
    </location>
</feature>
<keyword evidence="3" id="KW-0029">Amino-acid transport</keyword>
<dbReference type="GO" id="GO:0006865">
    <property type="term" value="P:amino acid transport"/>
    <property type="evidence" value="ECO:0007669"/>
    <property type="project" value="UniProtKB-KW"/>
</dbReference>
<feature type="transmembrane region" description="Helical" evidence="6">
    <location>
        <begin position="217"/>
        <end position="238"/>
    </location>
</feature>
<evidence type="ECO:0000256" key="3">
    <source>
        <dbReference type="ARBA" id="ARBA00022970"/>
    </source>
</evidence>
<feature type="transmembrane region" description="Helical" evidence="6">
    <location>
        <begin position="178"/>
        <end position="197"/>
    </location>
</feature>
<proteinExistence type="predicted"/>
<feature type="transmembrane region" description="Helical" evidence="6">
    <location>
        <begin position="431"/>
        <end position="450"/>
    </location>
</feature>
<dbReference type="GO" id="GO:0031090">
    <property type="term" value="C:organelle membrane"/>
    <property type="evidence" value="ECO:0007669"/>
    <property type="project" value="UniProtKB-ARBA"/>
</dbReference>
<evidence type="ECO:0000256" key="2">
    <source>
        <dbReference type="ARBA" id="ARBA00022692"/>
    </source>
</evidence>
<name>A0ABD0UB45_DENTH</name>
<feature type="domain" description="Amino acid transporter transmembrane" evidence="7">
    <location>
        <begin position="113"/>
        <end position="480"/>
    </location>
</feature>
<evidence type="ECO:0000256" key="6">
    <source>
        <dbReference type="SAM" id="Phobius"/>
    </source>
</evidence>
<dbReference type="InterPro" id="IPR013057">
    <property type="entry name" value="AA_transpt_TM"/>
</dbReference>
<feature type="transmembrane region" description="Helical" evidence="6">
    <location>
        <begin position="406"/>
        <end position="425"/>
    </location>
</feature>
<dbReference type="AlphaFoldDB" id="A0ABD0UB45"/>
<feature type="transmembrane region" description="Helical" evidence="6">
    <location>
        <begin position="462"/>
        <end position="481"/>
    </location>
</feature>
<evidence type="ECO:0000259" key="7">
    <source>
        <dbReference type="Pfam" id="PF01490"/>
    </source>
</evidence>
<keyword evidence="9" id="KW-1185">Reference proteome</keyword>
<comment type="caution">
    <text evidence="8">The sequence shown here is derived from an EMBL/GenBank/DDBJ whole genome shotgun (WGS) entry which is preliminary data.</text>
</comment>
<feature type="transmembrane region" description="Helical" evidence="6">
    <location>
        <begin position="245"/>
        <end position="269"/>
    </location>
</feature>
<keyword evidence="2 6" id="KW-0812">Transmembrane</keyword>
<dbReference type="PANTHER" id="PTHR22950">
    <property type="entry name" value="AMINO ACID TRANSPORTER"/>
    <property type="match status" value="1"/>
</dbReference>
<accession>A0ABD0UB45</accession>
<comment type="subcellular location">
    <subcellularLocation>
        <location evidence="1">Membrane</location>
        <topology evidence="1">Multi-pass membrane protein</topology>
    </subcellularLocation>
</comment>
<sequence length="497" mass="53772">MEPKVSIAEEMSAMGELVNKCSTCLELGHLNQMATQTVHGVQFAARVSNCETCVEMNKKGKCLEKNKGVVLESDYHKSENSSFVHSVINMVGMLIGKLSLFLLIMKYLRNSISLSGLGQLSTPYALEKAGWSTAFILVGLGMACAYTSHLLGKCLQEDASSKNYQDIGEQAFGRKGRIIASTFIYLEIFFALVSYTISLSDNLSLVFAGTHIELPWLHLSTTQILTVIAVLVALPSIWLRDLSSISFLSFGGIIMSLLIFSTVGSIAVFGGVKANKSIPVLQLSKIPEISGLYLFSYAGHIVFPNLYKAMKDPSKFTKVSITSFALVTALYSALSFLGAKLFGPSVSSQITLSMPPHHLATKIALWATILTPMTKYALEFAPFAVQLEHSLPPSMSSRTKTLVRGAVGSTLLLLILALALSLPYFEHVLGLTGSLVSSFICLVFPCVFYLKICWHQVGVAGKVLNVMLIVVGGVFGITGTVSSSRSLIESIQMAHSH</sequence>
<evidence type="ECO:0000313" key="8">
    <source>
        <dbReference type="EMBL" id="KAL0910019.1"/>
    </source>
</evidence>
<protein>
    <recommendedName>
        <fullName evidence="7">Amino acid transporter transmembrane domain-containing protein</fullName>
    </recommendedName>
</protein>
<evidence type="ECO:0000256" key="5">
    <source>
        <dbReference type="ARBA" id="ARBA00023136"/>
    </source>
</evidence>
<keyword evidence="4 6" id="KW-1133">Transmembrane helix</keyword>
<evidence type="ECO:0000256" key="1">
    <source>
        <dbReference type="ARBA" id="ARBA00004141"/>
    </source>
</evidence>
<evidence type="ECO:0000313" key="9">
    <source>
        <dbReference type="Proteomes" id="UP001552299"/>
    </source>
</evidence>
<feature type="transmembrane region" description="Helical" evidence="6">
    <location>
        <begin position="129"/>
        <end position="152"/>
    </location>
</feature>
<dbReference type="PANTHER" id="PTHR22950:SF696">
    <property type="entry name" value="AMINO ACID TRANSPORTER TRANSMEMBRANE DOMAIN-CONTAINING PROTEIN"/>
    <property type="match status" value="1"/>
</dbReference>
<keyword evidence="5 6" id="KW-0472">Membrane</keyword>
<feature type="transmembrane region" description="Helical" evidence="6">
    <location>
        <begin position="319"/>
        <end position="343"/>
    </location>
</feature>
<reference evidence="8 9" key="1">
    <citation type="journal article" date="2024" name="Plant Biotechnol. J.">
        <title>Dendrobium thyrsiflorum genome and its molecular insights into genes involved in important horticultural traits.</title>
        <authorList>
            <person name="Chen B."/>
            <person name="Wang J.Y."/>
            <person name="Zheng P.J."/>
            <person name="Li K.L."/>
            <person name="Liang Y.M."/>
            <person name="Chen X.F."/>
            <person name="Zhang C."/>
            <person name="Zhao X."/>
            <person name="He X."/>
            <person name="Zhang G.Q."/>
            <person name="Liu Z.J."/>
            <person name="Xu Q."/>
        </authorList>
    </citation>
    <scope>NUCLEOTIDE SEQUENCE [LARGE SCALE GENOMIC DNA]</scope>
    <source>
        <strain evidence="8">GZMU011</strain>
    </source>
</reference>